<dbReference type="Proteomes" id="UP000694941">
    <property type="component" value="Unplaced"/>
</dbReference>
<dbReference type="Pfam" id="PF25037">
    <property type="entry name" value="VPS13_C"/>
    <property type="match status" value="1"/>
</dbReference>
<dbReference type="Pfam" id="PF25036">
    <property type="entry name" value="VPS13_VAB"/>
    <property type="match status" value="1"/>
</dbReference>
<feature type="domain" description="VPS13-like middle region" evidence="5">
    <location>
        <begin position="1064"/>
        <end position="1869"/>
    </location>
</feature>
<dbReference type="PANTHER" id="PTHR16166">
    <property type="entry name" value="VACUOLAR PROTEIN SORTING-ASSOCIATED PROTEIN VPS13"/>
    <property type="match status" value="1"/>
</dbReference>
<dbReference type="InterPro" id="IPR009543">
    <property type="entry name" value="VPS13_VAB"/>
</dbReference>
<feature type="domain" description="Vacuolar protein sorting-associated protein 13 VPS13 adaptor binding" evidence="6">
    <location>
        <begin position="1947"/>
        <end position="2482"/>
    </location>
</feature>
<evidence type="ECO:0000256" key="3">
    <source>
        <dbReference type="ARBA" id="ARBA00023055"/>
    </source>
</evidence>
<evidence type="ECO:0000259" key="5">
    <source>
        <dbReference type="Pfam" id="PF25033"/>
    </source>
</evidence>
<sequence length="3203" mass="364632">MFESIVADLLNKFLGDYVENVDRSKLKLAVWGGNIILKNIDIKQNALEDLDLPLKIAFGYLSELILKIPWKNIYSSPVTAVIDGLYVIITPSAVQKYDEEKEKKIFQETKNEVLQAAEKVKIREAKKLKHRNKKQDSFKEKILTQIIRNLQVKVKNVHIRYEDEFINSNSPFAAGITLHNLLFETTDESWKPCIVKETVKIFNKLVNIDSLGIYWNSSSKLFSKMDSDNRRRAMLQAIASKNHKPINHSFLLKPVTLSARIVLNPKPEADGSNFSIPKVWLNIIVDHVFIEMSKSQYQDIVHLIEALDRMSIASIYRKHRPDKPYKGNAKLWWEFAFKCVLEDIQRKRRNWSWIHMQQHRQTCCKYKDLYKEKLLSKKLSQNIRQQIDDCENKLDVFNITLMRRKAEVDVSHKLKSKASHSGRRFSSLFCDSLKTKKTNSNVRGDIVKKLNEAMTESEKEKLYKAIGYQENALPVEYPREFIANKVIFELNKFVISIIDDTKVIEIMMVDSKGISSLIEHRPAAEAIKLDMQVRDFTMFGSLSSDEKRPQVIKLENLSAPEKSTVLQILVETNPLDQLCDQKINVLTMPLEIIFDALTVNNLNEMFKLPHTLQTYQLQADATKKLEEFKYRTSLGLEDVFDQHKTLDLNIDIKPSYIVIPEYGDLKKSQNVLVINLGNFQMQSVQRETKSSLSQKKFVKKEEAKKEENETVMTEGYNKFHIHLQNLVLLLTKAGNDWRKHTEEEMSTTNLLYPVTVDVSLMKAIFTNDSQMPKIKIYGELPLLNLAFSDLKLQNLMNIIQSIPFPEGQPYYNPERKETLSSAVTTDIRQVQAKPLKEVIQLETLVNYDNAREDKQCTYGTKENEASELTKLQLNLEIKRISISLSHQVDGIEKQIMGLELHRLGTYVCIHTFDMSADIFLGGIYLEHKEYLTPDKQVLYLLNTPFTSSTSENFFTLNILQADKKGPKFVTHYESTFQKVFVRFAHLDIMLHQEALLSLIKFASNLTSHKEQPQKSAVSRTAVNELKHQLAQISNEKKHSKRKYKDDNIIDTIASVELSSLCISLCTSNMNIMSMQIREMDGEVKLLKSKTVLACCLKEILVTNSIPNILYSKILSTVSEEVLRVEIVLNKSKEEKYLDITSVDMELKVFLGAVKVVFLYFYAYKILNFISEFETAKKKLTEASIVAVEMALHGMEEAYQKATKVSLDIFLKAPLIIIPQNVSSDIAVVADLGTLKLHNYFKVVNDPSDCGTPTIFDNLSLELFDLKFSSAVVHTASANILSESMLLKPINMTLEVIRNLSIGCYNNIPEIVVKGKLDGMEMTLNQGDFSIIMKVLLENFDAVHQSSSSPEFIARATTAEKVIVKKLVKEETKNTEFIELVFKKATFTFQLDSFKVSLFEGNSNMSSDMSKRKPECALAELEFLTIAIKGEVLSDGFLWANIILKNCILDDIRVVRKKGITRLMECSSVASNDNQNMIDIIFIQYSSQERFLDVKISSFSLILNLLYLMTLRDFFSKAMPDKIISPQSTITLKPKTVSNHADTDSRACITITLDIKQPDLVLMEDMEDYNSNAVILNFQMNAKVSVSPDAQLVNGLISKFQLFTACFNPELREKTISEILRPCDIIICSNSPKMRSQHINIEFTRICLNISPNTTHIMTKILSGLLHQQSSKKIEEEKCCENYSELWLPKKLEECSFWFLETVVFAEEALINDATLPAEDSVQAEADSELLMLTMKTIILTVEIGRGKQTVPMILMEAAFQAEIQNWSSSLHVESFFLIEIAYYNEKLALWEPLLEPIEQSTGKSKPWELVVEVTKNPELPEAPAENGESYEVSFFPPVMSIVIFSSDVMELTVSKIALEGLNNLIQAFGEVVKNTHKFKHTQTEVSYVIKNHLGLPVHVILPNDTSQVVGQNQSSFKEVLLESGNTLYLKCSSTKESESNISILNQQNVKVEEILCLKIVTHQVNSVRKLNISQVGKRYYQLPIKTYTDDLWAFVVDVSLLHGSKIVTFHGCITLYNHLSVSFELYYKKPSGNELQICGLVEPKKMCFVPLHGIYSLTSELFFKPTKGSNTICAEPFVWKDLINEPNTFKTLECTGYGDVESNFFFKLFGEVEQILYEESMKRTVMSTCYMLHLRPTASLRNLLPLIVTYTIQGMKEEYILDEGSTHDLTFAYPGKTYLQIKLPNYLDQIWVCTKELNPAVTELSVWTFSSTVLDKELTLDLGMHTRKCEGYLDMEIYCPFWMINKTNLFLAYKGEKHNDTSHPGNLNIPVLFSFRTKNFFSKSKVSIKVEDSEWSNEFSVDAVGNCGSVAARVKNGKIYCVSVQIMLSQSSLTKIVVFTPFYLLTNKSKCNIQIKEDLESAQWLTVPAGECVPFWPDQTKKSGVVVKYDGFKDQSAPFSFKEPHSHLLRLAGIKGAIYVDCQYRESSTVLNFCDYYEGSAQVRLVNHTDSFTVKYSQCGKKEKQQLEPQHCILYTWEDPMGEKKLAWSCGQKLYENNLIQDGIGEFFADKDTKMYWVSFLDGFQRTILFTEDVALVTAAQVAGELEQHEQEITVSLLGVGISFVDSESRSEIMYVSFANSGVMWEQCKLKSLSFKPVSVQENMLLETGYQKYLNETKLGKLTNSRKFLDEKIEIDFSEMLMYKPNKRHIRRTFQVGVWVQYSSSAHLTQLHAKINKLQIDNQLTDCVFPVVLAPVPPPKSVTSDSIPKPFTEVSIMMRKAEHSLLNQFKYFKLLVQEFHVKVDQSFLNSLLAFFSSGEKGYKNYAELLKKDKEILKYNLKAFVTIYSFHDQKNFYDILHFSPIKVHLSFSITGGGHYLNQPNPIHSELINLLFQSVGITVTEIQDVIFKLNYFEKQNVFLSHRQILSDAIIHYKRQALKQLYMFVLGLDVIGNPVGLLLEMGEGVGDLFYEPFQGAVQGPEEFVEGLAIGVKSLLRHAVGGAAGAVSRITGTLGKGVAALTMDQEYQKKRRQQRNRQPGAVRQGLAQSGKGFVMGVFEGVTGVVMKPIEGAKEEGFGGFFKGVGKGLIGIVARPTSGVVDLASSGLEAVVKVTELSDEIKRVRYPRYIHPDTVIKPYNVTEAEGNEILQEVRKGCFATTDEYMAHFPVSSDGKNHLLLTNRRVMFIYHGDIFGQWIMDWQITWNDLMETPQVTERGIKFVLKEPMKKLGGLGGSGQTIKFLHIYDPKLCTCIVEKIKEAMNQ</sequence>
<name>A0ABM1TS58_LIMPO</name>
<dbReference type="GeneID" id="106474702"/>
<protein>
    <submittedName>
        <fullName evidence="9">Vacuolar protein sorting-associated protein 13C-like</fullName>
    </submittedName>
</protein>
<evidence type="ECO:0000259" key="4">
    <source>
        <dbReference type="Pfam" id="PF12624"/>
    </source>
</evidence>
<feature type="domain" description="Intermembrane lipid transfer protein VPS13-like C-terminal" evidence="7">
    <location>
        <begin position="3063"/>
        <end position="3182"/>
    </location>
</feature>
<comment type="similarity">
    <text evidence="1">Belongs to the VPS13 family.</text>
</comment>
<proteinExistence type="inferred from homology"/>
<keyword evidence="8" id="KW-1185">Reference proteome</keyword>
<evidence type="ECO:0000313" key="9">
    <source>
        <dbReference type="RefSeq" id="XP_022258714.1"/>
    </source>
</evidence>
<keyword evidence="3" id="KW-0445">Lipid transport</keyword>
<reference evidence="9" key="1">
    <citation type="submission" date="2025-08" db="UniProtKB">
        <authorList>
            <consortium name="RefSeq"/>
        </authorList>
    </citation>
    <scope>IDENTIFICATION</scope>
    <source>
        <tissue evidence="9">Muscle</tissue>
    </source>
</reference>
<evidence type="ECO:0000256" key="1">
    <source>
        <dbReference type="ARBA" id="ARBA00006545"/>
    </source>
</evidence>
<keyword evidence="2" id="KW-0813">Transport</keyword>
<dbReference type="Pfam" id="PF25033">
    <property type="entry name" value="VPS13_M"/>
    <property type="match status" value="1"/>
</dbReference>
<evidence type="ECO:0000259" key="6">
    <source>
        <dbReference type="Pfam" id="PF25036"/>
    </source>
</evidence>
<gene>
    <name evidence="9" type="primary">LOC106474702</name>
</gene>
<dbReference type="InterPro" id="IPR026854">
    <property type="entry name" value="VPS13_N"/>
</dbReference>
<dbReference type="InterPro" id="IPR056747">
    <property type="entry name" value="VPS13-like_M"/>
</dbReference>
<dbReference type="InterPro" id="IPR026847">
    <property type="entry name" value="VPS13"/>
</dbReference>
<dbReference type="Pfam" id="PF12624">
    <property type="entry name" value="VPS13_N"/>
    <property type="match status" value="1"/>
</dbReference>
<dbReference type="RefSeq" id="XP_022258714.1">
    <property type="nucleotide sequence ID" value="XM_022403006.1"/>
</dbReference>
<feature type="domain" description="Chorein N-terminal" evidence="4">
    <location>
        <begin position="1"/>
        <end position="838"/>
    </location>
</feature>
<evidence type="ECO:0000313" key="8">
    <source>
        <dbReference type="Proteomes" id="UP000694941"/>
    </source>
</evidence>
<dbReference type="PANTHER" id="PTHR16166:SF93">
    <property type="entry name" value="INTERMEMBRANE LIPID TRANSFER PROTEIN VPS13"/>
    <property type="match status" value="1"/>
</dbReference>
<accession>A0ABM1TS58</accession>
<dbReference type="InterPro" id="IPR056748">
    <property type="entry name" value="VPS13-like_C"/>
</dbReference>
<evidence type="ECO:0000256" key="2">
    <source>
        <dbReference type="ARBA" id="ARBA00022448"/>
    </source>
</evidence>
<organism evidence="8 9">
    <name type="scientific">Limulus polyphemus</name>
    <name type="common">Atlantic horseshoe crab</name>
    <dbReference type="NCBI Taxonomy" id="6850"/>
    <lineage>
        <taxon>Eukaryota</taxon>
        <taxon>Metazoa</taxon>
        <taxon>Ecdysozoa</taxon>
        <taxon>Arthropoda</taxon>
        <taxon>Chelicerata</taxon>
        <taxon>Merostomata</taxon>
        <taxon>Xiphosura</taxon>
        <taxon>Limulidae</taxon>
        <taxon>Limulus</taxon>
    </lineage>
</organism>
<evidence type="ECO:0000259" key="7">
    <source>
        <dbReference type="Pfam" id="PF25037"/>
    </source>
</evidence>